<organism evidence="1 2">
    <name type="scientific">Hebeloma cylindrosporum</name>
    <dbReference type="NCBI Taxonomy" id="76867"/>
    <lineage>
        <taxon>Eukaryota</taxon>
        <taxon>Fungi</taxon>
        <taxon>Dikarya</taxon>
        <taxon>Basidiomycota</taxon>
        <taxon>Agaricomycotina</taxon>
        <taxon>Agaricomycetes</taxon>
        <taxon>Agaricomycetidae</taxon>
        <taxon>Agaricales</taxon>
        <taxon>Agaricineae</taxon>
        <taxon>Hymenogastraceae</taxon>
        <taxon>Hebeloma</taxon>
    </lineage>
</organism>
<dbReference type="Proteomes" id="UP000053424">
    <property type="component" value="Unassembled WGS sequence"/>
</dbReference>
<proteinExistence type="predicted"/>
<dbReference type="HOGENOM" id="CLU_1749892_0_0_1"/>
<evidence type="ECO:0000313" key="1">
    <source>
        <dbReference type="EMBL" id="KIM46344.1"/>
    </source>
</evidence>
<name>A0A0C3CQG4_HEBCY</name>
<evidence type="ECO:0000313" key="2">
    <source>
        <dbReference type="Proteomes" id="UP000053424"/>
    </source>
</evidence>
<dbReference type="OrthoDB" id="2748942at2759"/>
<gene>
    <name evidence="1" type="ORF">M413DRAFT_441429</name>
</gene>
<dbReference type="EMBL" id="KN831771">
    <property type="protein sequence ID" value="KIM46344.1"/>
    <property type="molecule type" value="Genomic_DNA"/>
</dbReference>
<keyword evidence="2" id="KW-1185">Reference proteome</keyword>
<reference evidence="2" key="2">
    <citation type="submission" date="2015-01" db="EMBL/GenBank/DDBJ databases">
        <title>Evolutionary Origins and Diversification of the Mycorrhizal Mutualists.</title>
        <authorList>
            <consortium name="DOE Joint Genome Institute"/>
            <consortium name="Mycorrhizal Genomics Consortium"/>
            <person name="Kohler A."/>
            <person name="Kuo A."/>
            <person name="Nagy L.G."/>
            <person name="Floudas D."/>
            <person name="Copeland A."/>
            <person name="Barry K.W."/>
            <person name="Cichocki N."/>
            <person name="Veneault-Fourrey C."/>
            <person name="LaButti K."/>
            <person name="Lindquist E.A."/>
            <person name="Lipzen A."/>
            <person name="Lundell T."/>
            <person name="Morin E."/>
            <person name="Murat C."/>
            <person name="Riley R."/>
            <person name="Ohm R."/>
            <person name="Sun H."/>
            <person name="Tunlid A."/>
            <person name="Henrissat B."/>
            <person name="Grigoriev I.V."/>
            <person name="Hibbett D.S."/>
            <person name="Martin F."/>
        </authorList>
    </citation>
    <scope>NUCLEOTIDE SEQUENCE [LARGE SCALE GENOMIC DNA]</scope>
    <source>
        <strain evidence="2">h7</strain>
    </source>
</reference>
<protein>
    <submittedName>
        <fullName evidence="1">Uncharacterized protein</fullName>
    </submittedName>
</protein>
<sequence length="149" mass="17356">MDWVWWGIPSGKDECTVWITASKDPWVLQRGSQHHAVDNRFWIMQTRKHEIIVAPIKGLLSEPQSHPSSPLSRLIMCYWRRVRNVYKKCGHGVTMPDEEIKCDLKSCKFSPAHPTDCPRCTQTCWQYRQYPQQYSPHIDKACPACVGSR</sequence>
<reference evidence="1 2" key="1">
    <citation type="submission" date="2014-04" db="EMBL/GenBank/DDBJ databases">
        <authorList>
            <consortium name="DOE Joint Genome Institute"/>
            <person name="Kuo A."/>
            <person name="Gay G."/>
            <person name="Dore J."/>
            <person name="Kohler A."/>
            <person name="Nagy L.G."/>
            <person name="Floudas D."/>
            <person name="Copeland A."/>
            <person name="Barry K.W."/>
            <person name="Cichocki N."/>
            <person name="Veneault-Fourrey C."/>
            <person name="LaButti K."/>
            <person name="Lindquist E.A."/>
            <person name="Lipzen A."/>
            <person name="Lundell T."/>
            <person name="Morin E."/>
            <person name="Murat C."/>
            <person name="Sun H."/>
            <person name="Tunlid A."/>
            <person name="Henrissat B."/>
            <person name="Grigoriev I.V."/>
            <person name="Hibbett D.S."/>
            <person name="Martin F."/>
            <person name="Nordberg H.P."/>
            <person name="Cantor M.N."/>
            <person name="Hua S.X."/>
        </authorList>
    </citation>
    <scope>NUCLEOTIDE SEQUENCE [LARGE SCALE GENOMIC DNA]</scope>
    <source>
        <strain evidence="2">h7</strain>
    </source>
</reference>
<dbReference type="AlphaFoldDB" id="A0A0C3CQG4"/>
<accession>A0A0C3CQG4</accession>